<dbReference type="InterPro" id="IPR001608">
    <property type="entry name" value="Ala_racemase_N"/>
</dbReference>
<proteinExistence type="inferred from homology"/>
<dbReference type="SUPFAM" id="SSF53244">
    <property type="entry name" value="MurD-like peptide ligases, peptide-binding domain"/>
    <property type="match status" value="1"/>
</dbReference>
<name>A0ABP8N624_9BACT</name>
<dbReference type="EMBL" id="BAABFA010000006">
    <property type="protein sequence ID" value="GAA4461974.1"/>
    <property type="molecule type" value="Genomic_DNA"/>
</dbReference>
<dbReference type="InterPro" id="IPR036565">
    <property type="entry name" value="Mur-like_cat_sf"/>
</dbReference>
<dbReference type="GO" id="GO:0016874">
    <property type="term" value="F:ligase activity"/>
    <property type="evidence" value="ECO:0007669"/>
    <property type="project" value="UniProtKB-KW"/>
</dbReference>
<comment type="similarity">
    <text evidence="4">Belongs to the alanine racemase family.</text>
</comment>
<dbReference type="CDD" id="cd00430">
    <property type="entry name" value="PLPDE_III_AR"/>
    <property type="match status" value="1"/>
</dbReference>
<evidence type="ECO:0000313" key="6">
    <source>
        <dbReference type="EMBL" id="GAA4461974.1"/>
    </source>
</evidence>
<dbReference type="PRINTS" id="PR00992">
    <property type="entry name" value="ALARACEMASE"/>
</dbReference>
<dbReference type="InterPro" id="IPR035911">
    <property type="entry name" value="MurE/MurF_N"/>
</dbReference>
<dbReference type="InterPro" id="IPR029066">
    <property type="entry name" value="PLP-binding_barrel"/>
</dbReference>
<dbReference type="PANTHER" id="PTHR30511:SF0">
    <property type="entry name" value="ALANINE RACEMASE, CATABOLIC-RELATED"/>
    <property type="match status" value="1"/>
</dbReference>
<dbReference type="InterPro" id="IPR011079">
    <property type="entry name" value="Ala_racemase_C"/>
</dbReference>
<feature type="domain" description="Alanine racemase C-terminal" evidence="5">
    <location>
        <begin position="706"/>
        <end position="831"/>
    </location>
</feature>
<comment type="function">
    <text evidence="4">Catalyzes the interconversion of L-alanine and D-alanine. May also act on other amino acids.</text>
</comment>
<evidence type="ECO:0000256" key="1">
    <source>
        <dbReference type="ARBA" id="ARBA00001933"/>
    </source>
</evidence>
<organism evidence="6 7">
    <name type="scientific">Nemorincola caseinilytica</name>
    <dbReference type="NCBI Taxonomy" id="2054315"/>
    <lineage>
        <taxon>Bacteria</taxon>
        <taxon>Pseudomonadati</taxon>
        <taxon>Bacteroidota</taxon>
        <taxon>Chitinophagia</taxon>
        <taxon>Chitinophagales</taxon>
        <taxon>Chitinophagaceae</taxon>
        <taxon>Nemorincola</taxon>
    </lineage>
</organism>
<dbReference type="NCBIfam" id="TIGR00492">
    <property type="entry name" value="alr"/>
    <property type="match status" value="1"/>
</dbReference>
<dbReference type="HAMAP" id="MF_01201">
    <property type="entry name" value="Ala_racemase"/>
    <property type="match status" value="1"/>
</dbReference>
<dbReference type="Gene3D" id="2.40.37.10">
    <property type="entry name" value="Lyase, Ornithine Decarboxylase, Chain A, domain 1"/>
    <property type="match status" value="1"/>
</dbReference>
<dbReference type="Pfam" id="PF00842">
    <property type="entry name" value="Ala_racemase_C"/>
    <property type="match status" value="1"/>
</dbReference>
<dbReference type="Gene3D" id="3.40.1390.10">
    <property type="entry name" value="MurE/MurF, N-terminal domain"/>
    <property type="match status" value="1"/>
</dbReference>
<comment type="cofactor">
    <cofactor evidence="1 4">
        <name>pyridoxal 5'-phosphate</name>
        <dbReference type="ChEBI" id="CHEBI:597326"/>
    </cofactor>
</comment>
<feature type="active site" description="Proton acceptor; specific for D-alanine" evidence="4">
    <location>
        <position position="501"/>
    </location>
</feature>
<dbReference type="InterPro" id="IPR009006">
    <property type="entry name" value="Ala_racemase/Decarboxylase_C"/>
</dbReference>
<dbReference type="Pfam" id="PF01168">
    <property type="entry name" value="Ala_racemase_N"/>
    <property type="match status" value="1"/>
</dbReference>
<dbReference type="Gene3D" id="3.20.20.10">
    <property type="entry name" value="Alanine racemase"/>
    <property type="match status" value="1"/>
</dbReference>
<evidence type="ECO:0000256" key="3">
    <source>
        <dbReference type="ARBA" id="ARBA00023235"/>
    </source>
</evidence>
<evidence type="ECO:0000256" key="2">
    <source>
        <dbReference type="ARBA" id="ARBA00022898"/>
    </source>
</evidence>
<dbReference type="SUPFAM" id="SSF50621">
    <property type="entry name" value="Alanine racemase C-terminal domain-like"/>
    <property type="match status" value="1"/>
</dbReference>
<evidence type="ECO:0000259" key="5">
    <source>
        <dbReference type="SMART" id="SM01005"/>
    </source>
</evidence>
<dbReference type="Proteomes" id="UP001500067">
    <property type="component" value="Unassembled WGS sequence"/>
</dbReference>
<gene>
    <name evidence="6" type="ORF">GCM10023093_07660</name>
</gene>
<keyword evidence="6" id="KW-0436">Ligase</keyword>
<dbReference type="SUPFAM" id="SSF53623">
    <property type="entry name" value="MurD-like peptide ligases, catalytic domain"/>
    <property type="match status" value="1"/>
</dbReference>
<dbReference type="SMART" id="SM01005">
    <property type="entry name" value="Ala_racemase_C"/>
    <property type="match status" value="1"/>
</dbReference>
<evidence type="ECO:0000313" key="7">
    <source>
        <dbReference type="Proteomes" id="UP001500067"/>
    </source>
</evidence>
<keyword evidence="3 4" id="KW-0413">Isomerase</keyword>
<feature type="modified residue" description="N6-(pyridoxal phosphate)lysine" evidence="4">
    <location>
        <position position="501"/>
    </location>
</feature>
<keyword evidence="2 4" id="KW-0663">Pyridoxal phosphate</keyword>
<dbReference type="InterPro" id="IPR000821">
    <property type="entry name" value="Ala_racemase"/>
</dbReference>
<comment type="pathway">
    <text evidence="4">Amino-acid biosynthesis; D-alanine biosynthesis; D-alanine from L-alanine: step 1/1.</text>
</comment>
<reference evidence="7" key="1">
    <citation type="journal article" date="2019" name="Int. J. Syst. Evol. Microbiol.">
        <title>The Global Catalogue of Microorganisms (GCM) 10K type strain sequencing project: providing services to taxonomists for standard genome sequencing and annotation.</title>
        <authorList>
            <consortium name="The Broad Institute Genomics Platform"/>
            <consortium name="The Broad Institute Genome Sequencing Center for Infectious Disease"/>
            <person name="Wu L."/>
            <person name="Ma J."/>
        </authorList>
    </citation>
    <scope>NUCLEOTIDE SEQUENCE [LARGE SCALE GENOMIC DNA]</scope>
    <source>
        <strain evidence="7">JCM 32105</strain>
    </source>
</reference>
<evidence type="ECO:0000256" key="4">
    <source>
        <dbReference type="HAMAP-Rule" id="MF_01201"/>
    </source>
</evidence>
<sequence>MTKVEQIARWCQGEWLAVADKDAALTELCIDSRNIEDPATTLFIALRSPMRDGHGFIADAWQRGVRNFLISHPIDTLPQDSNVILVKDTLAALQQVAAAHRKQFHIPVIGITGSNGKTIVKEWLAALLSEDRSIVRSPRSYNSQIGVPLSVWLMAPEHQLAIFEAGISQPGEMEKLERIIHPDIGIFTNIGEAHSEGFLNTRQKINEKLILFRHVKQLVYCSDQVQLHECIVQYTHALRGNDSSSGIQLFTWSRRQAADLQVTHTHSTNGKTTIQALYDGSEIQVTIPFTDEASVENAIHCWCTLLLLSVPQNDIRERMMGLQPISMRMEIKHGINDSTLINDTYNSDLTSLQLALNYLGQQRQHSYHTVIMSDILQPGKRDLDLYDEVAEYMSRRNVQRFIGIGPALYKNKASFRKYKQLRSIFFRSTEHFLKNFHMLSFDKEAILLKGARAFTFEKISVLLEQKVHQTVMSIDLSALRHNLDVYRSLLRPGVRTMAMVKAFAYGSGSYEIANLLQYAGIDYLAVAYTDEGVALRRAGIKVPIMVMSPDATSFDRMIAWKLEPELYNFRSFDAFTAIAATLQVSQYPVHIKLDTGMHRLGFNAADMDALAERIAAQPGIKVASIFSHLAASDDAAQDDFTRQQAAAFDTMSGKLVQHLPYTPIRHLCNTAGIARHTSLQYDMVRLGLGLYGIDSSASLQGRLRQVSTLRTSIAQVRHVPAGDSIGYGHHTIAPRDMRIATICIGYADGYPRSLGNGKAHVIINGRPAPTVGSICMDMCMTDITDIPGVAEGDEAIVFGQDLAVTQLASWAGTIPYEIMTGISQRVKRVYTNGE</sequence>
<accession>A0ABP8N624</accession>
<dbReference type="Gene3D" id="3.90.190.20">
    <property type="entry name" value="Mur ligase, C-terminal domain"/>
    <property type="match status" value="1"/>
</dbReference>
<feature type="active site" description="Proton acceptor; specific for L-alanine" evidence="4">
    <location>
        <position position="727"/>
    </location>
</feature>
<feature type="binding site" evidence="4">
    <location>
        <position position="599"/>
    </location>
    <ligand>
        <name>substrate</name>
    </ligand>
</feature>
<keyword evidence="7" id="KW-1185">Reference proteome</keyword>
<dbReference type="InterPro" id="IPR036615">
    <property type="entry name" value="Mur_ligase_C_dom_sf"/>
</dbReference>
<dbReference type="PANTHER" id="PTHR30511">
    <property type="entry name" value="ALANINE RACEMASE"/>
    <property type="match status" value="1"/>
</dbReference>
<dbReference type="NCBIfam" id="NF008897">
    <property type="entry name" value="PRK11930.1"/>
    <property type="match status" value="1"/>
</dbReference>
<dbReference type="EC" id="5.1.1.1" evidence="4"/>
<feature type="binding site" evidence="4">
    <location>
        <position position="776"/>
    </location>
    <ligand>
        <name>substrate</name>
    </ligand>
</feature>
<dbReference type="SUPFAM" id="SSF63418">
    <property type="entry name" value="MurE/MurF N-terminal domain"/>
    <property type="match status" value="1"/>
</dbReference>
<dbReference type="Gene3D" id="3.40.1190.10">
    <property type="entry name" value="Mur-like, catalytic domain"/>
    <property type="match status" value="1"/>
</dbReference>
<dbReference type="InterPro" id="IPR013221">
    <property type="entry name" value="Mur_ligase_cen"/>
</dbReference>
<protein>
    <recommendedName>
        <fullName evidence="4">Alanine racemase</fullName>
        <ecNumber evidence="4">5.1.1.1</ecNumber>
    </recommendedName>
</protein>
<dbReference type="RefSeq" id="WP_345078797.1">
    <property type="nucleotide sequence ID" value="NZ_BAABFA010000006.1"/>
</dbReference>
<comment type="catalytic activity">
    <reaction evidence="4">
        <text>L-alanine = D-alanine</text>
        <dbReference type="Rhea" id="RHEA:20249"/>
        <dbReference type="ChEBI" id="CHEBI:57416"/>
        <dbReference type="ChEBI" id="CHEBI:57972"/>
        <dbReference type="EC" id="5.1.1.1"/>
    </reaction>
</comment>
<dbReference type="SUPFAM" id="SSF51419">
    <property type="entry name" value="PLP-binding barrel"/>
    <property type="match status" value="1"/>
</dbReference>
<dbReference type="Pfam" id="PF08245">
    <property type="entry name" value="Mur_ligase_M"/>
    <property type="match status" value="1"/>
</dbReference>
<comment type="caution">
    <text evidence="6">The sequence shown here is derived from an EMBL/GenBank/DDBJ whole genome shotgun (WGS) entry which is preliminary data.</text>
</comment>